<proteinExistence type="inferred from homology"/>
<dbReference type="SMART" id="SM00671">
    <property type="entry name" value="SEL1"/>
    <property type="match status" value="5"/>
</dbReference>
<accession>A0A8J2S5T3</accession>
<dbReference type="Pfam" id="PF08238">
    <property type="entry name" value="Sel1"/>
    <property type="match status" value="5"/>
</dbReference>
<dbReference type="InterPro" id="IPR006597">
    <property type="entry name" value="Sel1-like"/>
</dbReference>
<dbReference type="InterPro" id="IPR040239">
    <property type="entry name" value="HcpB-like"/>
</dbReference>
<dbReference type="AlphaFoldDB" id="A0A8J2S5T3"/>
<evidence type="ECO:0000256" key="1">
    <source>
        <dbReference type="ARBA" id="ARBA00008486"/>
    </source>
</evidence>
<protein>
    <recommendedName>
        <fullName evidence="5">Cytochrome c oxidase assembly factor 7</fullName>
    </recommendedName>
</protein>
<keyword evidence="4" id="KW-1185">Reference proteome</keyword>
<dbReference type="GO" id="GO:0005758">
    <property type="term" value="C:mitochondrial intermembrane space"/>
    <property type="evidence" value="ECO:0007669"/>
    <property type="project" value="TreeGrafter"/>
</dbReference>
<evidence type="ECO:0000313" key="4">
    <source>
        <dbReference type="Proteomes" id="UP000789390"/>
    </source>
</evidence>
<name>A0A8J2S5T3_9CRUS</name>
<keyword evidence="2" id="KW-0677">Repeat</keyword>
<dbReference type="SUPFAM" id="SSF81901">
    <property type="entry name" value="HCP-like"/>
    <property type="match status" value="1"/>
</dbReference>
<reference evidence="3" key="1">
    <citation type="submission" date="2021-11" db="EMBL/GenBank/DDBJ databases">
        <authorList>
            <person name="Schell T."/>
        </authorList>
    </citation>
    <scope>NUCLEOTIDE SEQUENCE</scope>
    <source>
        <strain evidence="3">M5</strain>
    </source>
</reference>
<organism evidence="3 4">
    <name type="scientific">Daphnia galeata</name>
    <dbReference type="NCBI Taxonomy" id="27404"/>
    <lineage>
        <taxon>Eukaryota</taxon>
        <taxon>Metazoa</taxon>
        <taxon>Ecdysozoa</taxon>
        <taxon>Arthropoda</taxon>
        <taxon>Crustacea</taxon>
        <taxon>Branchiopoda</taxon>
        <taxon>Diplostraca</taxon>
        <taxon>Cladocera</taxon>
        <taxon>Anomopoda</taxon>
        <taxon>Daphniidae</taxon>
        <taxon>Daphnia</taxon>
    </lineage>
</organism>
<dbReference type="PANTHER" id="PTHR13891:SF1">
    <property type="entry name" value="CYTOCHROME C OXIDASE ASSEMBLY FACTOR 7"/>
    <property type="match status" value="1"/>
</dbReference>
<dbReference type="OrthoDB" id="272077at2759"/>
<sequence length="229" mass="26090">MAWDLQNEEEVKEFSDKLGNDYRFGCFNEKKPEECHRLGDFMESVKKDFKKAANLYRSTCDDYKFSHSCHKYATYSLIGKGSPPDYPKAFEYFKKGCGLDDAGSCFFAGLMCIYDNENTKIKQDYLQGIGFLNQSCDKGSGNSCHYLSGMYFMGVPDVLEKNLTSAYDYSNKACDLGNIYACANLSRMYTKGDGVEKNLELANKYNKKVKGMQSEPKCQFKPIEIEREA</sequence>
<dbReference type="InterPro" id="IPR011990">
    <property type="entry name" value="TPR-like_helical_dom_sf"/>
</dbReference>
<comment type="caution">
    <text evidence="3">The sequence shown here is derived from an EMBL/GenBank/DDBJ whole genome shotgun (WGS) entry which is preliminary data.</text>
</comment>
<evidence type="ECO:0000313" key="3">
    <source>
        <dbReference type="EMBL" id="CAH0113695.1"/>
    </source>
</evidence>
<dbReference type="Gene3D" id="1.25.40.10">
    <property type="entry name" value="Tetratricopeptide repeat domain"/>
    <property type="match status" value="1"/>
</dbReference>
<dbReference type="PANTHER" id="PTHR13891">
    <property type="entry name" value="CYTOCHROME C OXIDASE ASSEMBLY FACTOR 7"/>
    <property type="match status" value="1"/>
</dbReference>
<evidence type="ECO:0000256" key="2">
    <source>
        <dbReference type="ARBA" id="ARBA00022737"/>
    </source>
</evidence>
<evidence type="ECO:0008006" key="5">
    <source>
        <dbReference type="Google" id="ProtNLM"/>
    </source>
</evidence>
<dbReference type="Proteomes" id="UP000789390">
    <property type="component" value="Unassembled WGS sequence"/>
</dbReference>
<dbReference type="EMBL" id="CAKKLH010000344">
    <property type="protein sequence ID" value="CAH0113695.1"/>
    <property type="molecule type" value="Genomic_DNA"/>
</dbReference>
<gene>
    <name evidence="3" type="ORF">DGAL_LOCUS17595</name>
</gene>
<comment type="similarity">
    <text evidence="1">Belongs to the hcp beta-lactamase family.</text>
</comment>